<dbReference type="RefSeq" id="WP_016492671.1">
    <property type="nucleotide sequence ID" value="NC_021499.1"/>
</dbReference>
<name>S6AF45_METRE</name>
<evidence type="ECO:0000313" key="3">
    <source>
        <dbReference type="Proteomes" id="UP000015503"/>
    </source>
</evidence>
<gene>
    <name evidence="2" type="ORF">PCA10_27450</name>
</gene>
<accession>S6AF45</accession>
<proteinExistence type="predicted"/>
<reference evidence="2 3" key="1">
    <citation type="journal article" date="2013" name="Genome Announc.">
        <title>Complete Genome Sequence of the Carbazole Degrader Pseudomonas resinovorans Strain CA10 (NBRC 106553).</title>
        <authorList>
            <person name="Shintani M."/>
            <person name="Hosoyama A."/>
            <person name="Ohji S."/>
            <person name="Tsuchikane K."/>
            <person name="Takarada H."/>
            <person name="Yamazoe A."/>
            <person name="Fujita N."/>
            <person name="Nojiri H."/>
        </authorList>
    </citation>
    <scope>NUCLEOTIDE SEQUENCE [LARGE SCALE GENOMIC DNA]</scope>
    <source>
        <strain evidence="2 3">NBRC 106553</strain>
    </source>
</reference>
<dbReference type="AlphaFoldDB" id="S6AF45"/>
<keyword evidence="1" id="KW-1133">Transmembrane helix</keyword>
<dbReference type="EMBL" id="AP013068">
    <property type="protein sequence ID" value="BAN48477.1"/>
    <property type="molecule type" value="Genomic_DNA"/>
</dbReference>
<keyword evidence="1" id="KW-0812">Transmembrane</keyword>
<feature type="transmembrane region" description="Helical" evidence="1">
    <location>
        <begin position="45"/>
        <end position="66"/>
    </location>
</feature>
<keyword evidence="1" id="KW-0472">Membrane</keyword>
<sequence length="291" mass="33224">MSLIYIVIVLGAPLVVNLGVCSNSTAHVFCWLLPRTALTEFDKWGSYLSGALVPLSLVWVGLAFRLQQRQLLDQGRQQARASEIAFESQRIADRQALSALAPTYLTRMDAALRDFAELINSNLHRSTEGEVGGRVPDAEVATSMSAVGSVFTTYHNRLIGLARGELGDEEVHDLKQLFIDSDMSDHLDFFFEPFNEFERRCRNLDCMILMPPHVRSMAGSIKWNFLRSTWRWHPDQTERLRLAHLVGWTASELEARFAENPEDEAWVPYDAEREHERLASQRRRRRAQHGS</sequence>
<dbReference type="KEGG" id="pre:PCA10_27450"/>
<evidence type="ECO:0000313" key="2">
    <source>
        <dbReference type="EMBL" id="BAN48477.1"/>
    </source>
</evidence>
<dbReference type="HOGENOM" id="CLU_956021_0_0_6"/>
<keyword evidence="3" id="KW-1185">Reference proteome</keyword>
<protein>
    <submittedName>
        <fullName evidence="2">Uncharacterized protein</fullName>
    </submittedName>
</protein>
<evidence type="ECO:0000256" key="1">
    <source>
        <dbReference type="SAM" id="Phobius"/>
    </source>
</evidence>
<dbReference type="Proteomes" id="UP000015503">
    <property type="component" value="Chromosome"/>
</dbReference>
<organism evidence="2 3">
    <name type="scientific">Metapseudomonas resinovorans NBRC 106553</name>
    <dbReference type="NCBI Taxonomy" id="1245471"/>
    <lineage>
        <taxon>Bacteria</taxon>
        <taxon>Pseudomonadati</taxon>
        <taxon>Pseudomonadota</taxon>
        <taxon>Gammaproteobacteria</taxon>
        <taxon>Pseudomonadales</taxon>
        <taxon>Pseudomonadaceae</taxon>
        <taxon>Metapseudomonas</taxon>
    </lineage>
</organism>